<dbReference type="EMBL" id="GG666722">
    <property type="protein sequence ID" value="EEN42515.1"/>
    <property type="molecule type" value="Genomic_DNA"/>
</dbReference>
<keyword evidence="2" id="KW-0732">Signal</keyword>
<accession>C3ZY84</accession>
<feature type="non-terminal residue" evidence="4">
    <location>
        <position position="99"/>
    </location>
</feature>
<protein>
    <submittedName>
        <fullName evidence="4">Uncharacterized protein</fullName>
    </submittedName>
</protein>
<dbReference type="PANTHER" id="PTHR24373:SF383">
    <property type="entry name" value="LEUCINE-RICH REPEAT-CONTAINING PROTEIN 15-LIKE"/>
    <property type="match status" value="1"/>
</dbReference>
<proteinExistence type="predicted"/>
<dbReference type="InterPro" id="IPR050328">
    <property type="entry name" value="Dev_Immune_Receptor"/>
</dbReference>
<reference evidence="4" key="1">
    <citation type="journal article" date="2008" name="Nature">
        <title>The amphioxus genome and the evolution of the chordate karyotype.</title>
        <authorList>
            <consortium name="US DOE Joint Genome Institute (JGI-PGF)"/>
            <person name="Putnam N.H."/>
            <person name="Butts T."/>
            <person name="Ferrier D.E.K."/>
            <person name="Furlong R.F."/>
            <person name="Hellsten U."/>
            <person name="Kawashima T."/>
            <person name="Robinson-Rechavi M."/>
            <person name="Shoguchi E."/>
            <person name="Terry A."/>
            <person name="Yu J.-K."/>
            <person name="Benito-Gutierrez E.L."/>
            <person name="Dubchak I."/>
            <person name="Garcia-Fernandez J."/>
            <person name="Gibson-Brown J.J."/>
            <person name="Grigoriev I.V."/>
            <person name="Horton A.C."/>
            <person name="de Jong P.J."/>
            <person name="Jurka J."/>
            <person name="Kapitonov V.V."/>
            <person name="Kohara Y."/>
            <person name="Kuroki Y."/>
            <person name="Lindquist E."/>
            <person name="Lucas S."/>
            <person name="Osoegawa K."/>
            <person name="Pennacchio L.A."/>
            <person name="Salamov A.A."/>
            <person name="Satou Y."/>
            <person name="Sauka-Spengler T."/>
            <person name="Schmutz J."/>
            <person name="Shin-I T."/>
            <person name="Toyoda A."/>
            <person name="Bronner-Fraser M."/>
            <person name="Fujiyama A."/>
            <person name="Holland L.Z."/>
            <person name="Holland P.W.H."/>
            <person name="Satoh N."/>
            <person name="Rokhsar D.S."/>
        </authorList>
    </citation>
    <scope>NUCLEOTIDE SEQUENCE [LARGE SCALE GENOMIC DNA]</scope>
    <source>
        <strain evidence="4">S238N-H82</strain>
        <tissue evidence="4">Testes</tissue>
    </source>
</reference>
<dbReference type="PANTHER" id="PTHR24373">
    <property type="entry name" value="SLIT RELATED LEUCINE-RICH REPEAT NEURONAL PROTEIN"/>
    <property type="match status" value="1"/>
</dbReference>
<evidence type="ECO:0000313" key="4">
    <source>
        <dbReference type="EMBL" id="EEN42515.1"/>
    </source>
</evidence>
<evidence type="ECO:0000256" key="1">
    <source>
        <dbReference type="ARBA" id="ARBA00022614"/>
    </source>
</evidence>
<evidence type="ECO:0000256" key="3">
    <source>
        <dbReference type="ARBA" id="ARBA00022737"/>
    </source>
</evidence>
<dbReference type="AlphaFoldDB" id="C3ZY84"/>
<dbReference type="Pfam" id="PF00560">
    <property type="entry name" value="LRR_1"/>
    <property type="match status" value="1"/>
</dbReference>
<dbReference type="SMART" id="SM00369">
    <property type="entry name" value="LRR_TYP"/>
    <property type="match status" value="3"/>
</dbReference>
<evidence type="ECO:0000256" key="2">
    <source>
        <dbReference type="ARBA" id="ARBA00022729"/>
    </source>
</evidence>
<dbReference type="InParanoid" id="C3ZY84"/>
<keyword evidence="3" id="KW-0677">Repeat</keyword>
<name>C3ZY84_BRAFL</name>
<keyword evidence="1" id="KW-0433">Leucine-rich repeat</keyword>
<organism>
    <name type="scientific">Branchiostoma floridae</name>
    <name type="common">Florida lancelet</name>
    <name type="synonym">Amphioxus</name>
    <dbReference type="NCBI Taxonomy" id="7739"/>
    <lineage>
        <taxon>Eukaryota</taxon>
        <taxon>Metazoa</taxon>
        <taxon>Chordata</taxon>
        <taxon>Cephalochordata</taxon>
        <taxon>Leptocardii</taxon>
        <taxon>Amphioxiformes</taxon>
        <taxon>Branchiostomatidae</taxon>
        <taxon>Branchiostoma</taxon>
    </lineage>
</organism>
<dbReference type="InterPro" id="IPR032675">
    <property type="entry name" value="LRR_dom_sf"/>
</dbReference>
<dbReference type="InterPro" id="IPR003591">
    <property type="entry name" value="Leu-rich_rpt_typical-subtyp"/>
</dbReference>
<dbReference type="Pfam" id="PF13855">
    <property type="entry name" value="LRR_8"/>
    <property type="match status" value="1"/>
</dbReference>
<dbReference type="InterPro" id="IPR001611">
    <property type="entry name" value="Leu-rich_rpt"/>
</dbReference>
<sequence>MIPYIRPGTFRVLTLQTINLENNKITKETLAHEAFSNLPNLSGLYLSSNMVTDILPFTFTNVPNLRQLMLNKNRLHYIKSSKFIDLPELRSLWLISNQI</sequence>
<dbReference type="SUPFAM" id="SSF52058">
    <property type="entry name" value="L domain-like"/>
    <property type="match status" value="1"/>
</dbReference>
<dbReference type="Gene3D" id="3.80.10.10">
    <property type="entry name" value="Ribonuclease Inhibitor"/>
    <property type="match status" value="1"/>
</dbReference>
<gene>
    <name evidence="4" type="ORF">BRAFLDRAFT_213854</name>
</gene>